<evidence type="ECO:0000313" key="3">
    <source>
        <dbReference type="Proteomes" id="UP000198901"/>
    </source>
</evidence>
<evidence type="ECO:0000256" key="1">
    <source>
        <dbReference type="ARBA" id="ARBA00022729"/>
    </source>
</evidence>
<dbReference type="STRING" id="563176.SAMN04488090_1465"/>
<dbReference type="InterPro" id="IPR013517">
    <property type="entry name" value="FG-GAP"/>
</dbReference>
<reference evidence="2 3" key="1">
    <citation type="submission" date="2016-10" db="EMBL/GenBank/DDBJ databases">
        <authorList>
            <person name="de Groot N.N."/>
        </authorList>
    </citation>
    <scope>NUCLEOTIDE SEQUENCE [LARGE SCALE GENOMIC DNA]</scope>
    <source>
        <strain evidence="2 3">DSM 21668</strain>
    </source>
</reference>
<dbReference type="SUPFAM" id="SSF69318">
    <property type="entry name" value="Integrin alpha N-terminal domain"/>
    <property type="match status" value="1"/>
</dbReference>
<dbReference type="Gene3D" id="2.130.10.130">
    <property type="entry name" value="Integrin alpha, N-terminal"/>
    <property type="match status" value="2"/>
</dbReference>
<keyword evidence="1" id="KW-0732">Signal</keyword>
<dbReference type="Proteomes" id="UP000198901">
    <property type="component" value="Unassembled WGS sequence"/>
</dbReference>
<gene>
    <name evidence="2" type="ORF">SAMN04488090_1465</name>
</gene>
<dbReference type="PANTHER" id="PTHR46580">
    <property type="entry name" value="SENSOR KINASE-RELATED"/>
    <property type="match status" value="1"/>
</dbReference>
<sequence>MKTGLWLVLAAAIAPLVKDRPFKQQKVSEERFEAVGVFDVNGDKVPDLVSGEWWYEGPSFKKKFFIGKVRAEGEYYDDFSTIPMDVNGDGRMDFVTGGWFGGTLIWKENTGKLGAEWPEHVIDACGNVETTRAWDVDGDGTPEIVPNNPGRPFKMYRLNKDGSFTKFQLLEKQGHGLGFGDVNGDGRGDFILADGWLEAPEKPFAQKWVFHEDFKLGQASVPILVTDVDKDGKNDLIVGAAHDYGLFWYKQSDANGQRTWEKKLIDDKNSQYHEMHWRDITGDGKPELVTGKRYRAHNDNDAGAKDDYGMFYFTWNGTGFDKHTIIFGPAGQSKGTGIAMEIVDLNGDKLPEIVAAGKDGLSVFWNGK</sequence>
<dbReference type="PANTHER" id="PTHR46580:SF4">
    <property type="entry name" value="ATP_GTP-BINDING PROTEIN"/>
    <property type="match status" value="1"/>
</dbReference>
<dbReference type="AlphaFoldDB" id="A0A1G9M6H6"/>
<evidence type="ECO:0000313" key="2">
    <source>
        <dbReference type="EMBL" id="SDL69829.1"/>
    </source>
</evidence>
<name>A0A1G9M6H6_9BACT</name>
<dbReference type="Pfam" id="PF13517">
    <property type="entry name" value="FG-GAP_3"/>
    <property type="match status" value="2"/>
</dbReference>
<dbReference type="InterPro" id="IPR028994">
    <property type="entry name" value="Integrin_alpha_N"/>
</dbReference>
<dbReference type="OrthoDB" id="9816120at2"/>
<proteinExistence type="predicted"/>
<accession>A0A1G9M6H6</accession>
<protein>
    <submittedName>
        <fullName evidence="2">Repeat domain-containing protein</fullName>
    </submittedName>
</protein>
<keyword evidence="3" id="KW-1185">Reference proteome</keyword>
<organism evidence="2 3">
    <name type="scientific">Siphonobacter aquaeclarae</name>
    <dbReference type="NCBI Taxonomy" id="563176"/>
    <lineage>
        <taxon>Bacteria</taxon>
        <taxon>Pseudomonadati</taxon>
        <taxon>Bacteroidota</taxon>
        <taxon>Cytophagia</taxon>
        <taxon>Cytophagales</taxon>
        <taxon>Cytophagaceae</taxon>
        <taxon>Siphonobacter</taxon>
    </lineage>
</organism>
<dbReference type="EMBL" id="FNGS01000003">
    <property type="protein sequence ID" value="SDL69829.1"/>
    <property type="molecule type" value="Genomic_DNA"/>
</dbReference>
<dbReference type="RefSeq" id="WP_093199797.1">
    <property type="nucleotide sequence ID" value="NZ_FNGS01000003.1"/>
</dbReference>